<evidence type="ECO:0000256" key="3">
    <source>
        <dbReference type="ARBA" id="ARBA00022525"/>
    </source>
</evidence>
<dbReference type="EMBL" id="CABFNS010000769">
    <property type="protein sequence ID" value="VUC27516.1"/>
    <property type="molecule type" value="Genomic_DNA"/>
</dbReference>
<comment type="caution">
    <text evidence="5">The sequence shown here is derived from an EMBL/GenBank/DDBJ whole genome shotgun (WGS) entry which is preliminary data.</text>
</comment>
<evidence type="ECO:0000256" key="4">
    <source>
        <dbReference type="SAM" id="SignalP"/>
    </source>
</evidence>
<accession>A0ABY6UBW3</accession>
<dbReference type="Proteomes" id="UP000766486">
    <property type="component" value="Unassembled WGS sequence"/>
</dbReference>
<evidence type="ECO:0008006" key="7">
    <source>
        <dbReference type="Google" id="ProtNLM"/>
    </source>
</evidence>
<organism evidence="5 6">
    <name type="scientific">Bionectria ochroleuca</name>
    <name type="common">Gliocladium roseum</name>
    <dbReference type="NCBI Taxonomy" id="29856"/>
    <lineage>
        <taxon>Eukaryota</taxon>
        <taxon>Fungi</taxon>
        <taxon>Dikarya</taxon>
        <taxon>Ascomycota</taxon>
        <taxon>Pezizomycotina</taxon>
        <taxon>Sordariomycetes</taxon>
        <taxon>Hypocreomycetidae</taxon>
        <taxon>Hypocreales</taxon>
        <taxon>Bionectriaceae</taxon>
        <taxon>Clonostachys</taxon>
    </lineage>
</organism>
<protein>
    <recommendedName>
        <fullName evidence="7">Protein SnodProt1</fullName>
    </recommendedName>
</protein>
<dbReference type="CDD" id="cd22778">
    <property type="entry name" value="DPBB_CEPL-like"/>
    <property type="match status" value="1"/>
</dbReference>
<comment type="subcellular location">
    <subcellularLocation>
        <location evidence="1">Secreted</location>
    </subcellularLocation>
</comment>
<dbReference type="Pfam" id="PF07249">
    <property type="entry name" value="Cerato-platanin"/>
    <property type="match status" value="1"/>
</dbReference>
<feature type="signal peptide" evidence="4">
    <location>
        <begin position="1"/>
        <end position="18"/>
    </location>
</feature>
<comment type="similarity">
    <text evidence="2">Belongs to the cerato-platanin family.</text>
</comment>
<evidence type="ECO:0000256" key="1">
    <source>
        <dbReference type="ARBA" id="ARBA00004613"/>
    </source>
</evidence>
<evidence type="ECO:0000313" key="6">
    <source>
        <dbReference type="Proteomes" id="UP000766486"/>
    </source>
</evidence>
<evidence type="ECO:0000313" key="5">
    <source>
        <dbReference type="EMBL" id="VUC27516.1"/>
    </source>
</evidence>
<keyword evidence="4" id="KW-0732">Signal</keyword>
<feature type="chain" id="PRO_5046329806" description="Protein SnodProt1" evidence="4">
    <location>
        <begin position="19"/>
        <end position="139"/>
    </location>
</feature>
<sequence>MQFSTIATFFGLAAAASAVTVSYDTGYDDGNRLLTAVTCSDGANGLITRYGWTTQGQIPTFSNIGGMQGVGWNSPQCGTCWKLEYNGNSINVLAIDSASAGYNIAKGALDRLTNGQAEQLGRIEATASQVGLSDCGITA</sequence>
<evidence type="ECO:0000256" key="2">
    <source>
        <dbReference type="ARBA" id="ARBA00010421"/>
    </source>
</evidence>
<keyword evidence="6" id="KW-1185">Reference proteome</keyword>
<proteinExistence type="inferred from homology"/>
<dbReference type="Gene3D" id="2.40.40.10">
    <property type="entry name" value="RlpA-like domain"/>
    <property type="match status" value="1"/>
</dbReference>
<dbReference type="SUPFAM" id="SSF50685">
    <property type="entry name" value="Barwin-like endoglucanases"/>
    <property type="match status" value="1"/>
</dbReference>
<name>A0ABY6UBW3_BIOOC</name>
<dbReference type="InterPro" id="IPR036908">
    <property type="entry name" value="RlpA-like_sf"/>
</dbReference>
<gene>
    <name evidence="5" type="ORF">CLO192961_LOCUS213629</name>
</gene>
<dbReference type="InterPro" id="IPR010829">
    <property type="entry name" value="Cerato-platanin"/>
</dbReference>
<keyword evidence="3" id="KW-0964">Secreted</keyword>
<reference evidence="5 6" key="1">
    <citation type="submission" date="2019-06" db="EMBL/GenBank/DDBJ databases">
        <authorList>
            <person name="Broberg M."/>
        </authorList>
    </citation>
    <scope>NUCLEOTIDE SEQUENCE [LARGE SCALE GENOMIC DNA]</scope>
</reference>